<evidence type="ECO:0000256" key="1">
    <source>
        <dbReference type="ARBA" id="ARBA00008677"/>
    </source>
</evidence>
<feature type="repeat" description="PPR" evidence="3">
    <location>
        <begin position="162"/>
        <end position="196"/>
    </location>
</feature>
<gene>
    <name evidence="4" type="primary">PTCD2</name>
</gene>
<dbReference type="InterPro" id="IPR011990">
    <property type="entry name" value="TPR-like_helical_dom_sf"/>
</dbReference>
<dbReference type="CTD" id="79810"/>
<dbReference type="InterPro" id="IPR034629">
    <property type="entry name" value="PTCD2"/>
</dbReference>
<dbReference type="GeneID" id="105015250"/>
<dbReference type="AlphaFoldDB" id="A0A6Q2Z8B8"/>
<keyword evidence="5" id="KW-1185">Reference proteome</keyword>
<dbReference type="NCBIfam" id="TIGR00756">
    <property type="entry name" value="PPR"/>
    <property type="match status" value="1"/>
</dbReference>
<evidence type="ECO:0000313" key="5">
    <source>
        <dbReference type="Proteomes" id="UP000265140"/>
    </source>
</evidence>
<reference evidence="4" key="4">
    <citation type="submission" date="2025-09" db="UniProtKB">
        <authorList>
            <consortium name="Ensembl"/>
        </authorList>
    </citation>
    <scope>IDENTIFICATION</scope>
</reference>
<dbReference type="PANTHER" id="PTHR14700">
    <property type="entry name" value="PENTATRICOPEPTIDE REPEAT-CONTAINING PROTEIN 2, MITOCHONDRIAL"/>
    <property type="match status" value="1"/>
</dbReference>
<evidence type="ECO:0000256" key="2">
    <source>
        <dbReference type="ARBA" id="ARBA00014675"/>
    </source>
</evidence>
<dbReference type="Gene3D" id="1.25.40.10">
    <property type="entry name" value="Tetratricopeptide repeat domain"/>
    <property type="match status" value="1"/>
</dbReference>
<dbReference type="GeneTree" id="ENSGT00390000009329"/>
<dbReference type="PANTHER" id="PTHR14700:SF0">
    <property type="entry name" value="PENTATRICOPEPTIDE REPEAT-CONTAINING PROTEIN 2, MITOCHONDRIAL"/>
    <property type="match status" value="1"/>
</dbReference>
<dbReference type="Pfam" id="PF13041">
    <property type="entry name" value="PPR_2"/>
    <property type="match status" value="1"/>
</dbReference>
<organism evidence="4 5">
    <name type="scientific">Esox lucius</name>
    <name type="common">Northern pike</name>
    <dbReference type="NCBI Taxonomy" id="8010"/>
    <lineage>
        <taxon>Eukaryota</taxon>
        <taxon>Metazoa</taxon>
        <taxon>Chordata</taxon>
        <taxon>Craniata</taxon>
        <taxon>Vertebrata</taxon>
        <taxon>Euteleostomi</taxon>
        <taxon>Actinopterygii</taxon>
        <taxon>Neopterygii</taxon>
        <taxon>Teleostei</taxon>
        <taxon>Protacanthopterygii</taxon>
        <taxon>Esociformes</taxon>
        <taxon>Esocidae</taxon>
        <taxon>Esox</taxon>
    </lineage>
</organism>
<dbReference type="OrthoDB" id="6073372at2759"/>
<dbReference type="PROSITE" id="PS51375">
    <property type="entry name" value="PPR"/>
    <property type="match status" value="1"/>
</dbReference>
<dbReference type="Proteomes" id="UP000265140">
    <property type="component" value="Chromosome 14"/>
</dbReference>
<proteinExistence type="inferred from homology"/>
<dbReference type="Ensembl" id="ENSELUT00000057497.2">
    <property type="protein sequence ID" value="ENSELUP00000073990.2"/>
    <property type="gene ID" value="ENSELUG00000003584.3"/>
</dbReference>
<dbReference type="KEGG" id="els:105015250"/>
<protein>
    <recommendedName>
        <fullName evidence="2">Pentatricopeptide repeat-containing protein 2, mitochondrial</fullName>
    </recommendedName>
</protein>
<accession>A0A6Q2Z8B8</accession>
<reference evidence="4" key="3">
    <citation type="submission" date="2025-08" db="UniProtKB">
        <authorList>
            <consortium name="Ensembl"/>
        </authorList>
    </citation>
    <scope>IDENTIFICATION</scope>
</reference>
<comment type="similarity">
    <text evidence="1">Belongs to the PTCD2 family.</text>
</comment>
<dbReference type="Bgee" id="ENSELUG00000003584">
    <property type="expression patterns" value="Expressed in muscle tissue and 14 other cell types or tissues"/>
</dbReference>
<evidence type="ECO:0000256" key="3">
    <source>
        <dbReference type="PROSITE-ProRule" id="PRU00708"/>
    </source>
</evidence>
<sequence length="386" mass="43518">MALSRIRGSFGILLHYVPVKGILRGHIQTDCMACREGAKRHLLSEDVVKLQEFQRRKLAVAHQVSGSKSDFFEAFNQKLKKNELILKDELKLLLHLCQSAEDMATARCAISRYGRYHEENSNSAFGEFKFGPLFMRLCFELGQEEMAAATLTDKNLRGFFCDSTSFNIAIDMLFKKGLYQSALDVLRDMKNQGVTLNKDTFTLAAGTCYKLNTPESFRICTALLEEAQTKGHLLPRHAYSFTVALALRQNNVPKAKSFFSLIMSTESRICQNLKVLILAMEGAMNECLDVLTFAICSNSPAFIKKPEFAQEVVDLVRMRSKDGPLMASVEQVLSCLQQSGQVTQESLDQMLCHTPSGRKRMSTGIMEERRISRRTLRPLRATLLSE</sequence>
<dbReference type="GO" id="GO:0050684">
    <property type="term" value="P:regulation of mRNA processing"/>
    <property type="evidence" value="ECO:0007669"/>
    <property type="project" value="InterPro"/>
</dbReference>
<dbReference type="InterPro" id="IPR002885">
    <property type="entry name" value="PPR_rpt"/>
</dbReference>
<reference evidence="5" key="1">
    <citation type="journal article" date="2014" name="PLoS ONE">
        <title>The genome and linkage map of the northern pike (Esox lucius): conserved synteny revealed between the salmonid sister group and the Neoteleostei.</title>
        <authorList>
            <person name="Rondeau E.B."/>
            <person name="Minkley D.R."/>
            <person name="Leong J.S."/>
            <person name="Messmer A.M."/>
            <person name="Jantzen J.R."/>
            <person name="von Schalburg K.R."/>
            <person name="Lemon C."/>
            <person name="Bird N.H."/>
            <person name="Koop B.F."/>
        </authorList>
    </citation>
    <scope>NUCLEOTIDE SEQUENCE</scope>
</reference>
<dbReference type="GO" id="GO:0003723">
    <property type="term" value="F:RNA binding"/>
    <property type="evidence" value="ECO:0007669"/>
    <property type="project" value="TreeGrafter"/>
</dbReference>
<evidence type="ECO:0000313" key="4">
    <source>
        <dbReference type="Ensembl" id="ENSELUP00000073990.2"/>
    </source>
</evidence>
<name>A0A6Q2Z8B8_ESOLU</name>
<dbReference type="GO" id="GO:0007005">
    <property type="term" value="P:mitochondrion organization"/>
    <property type="evidence" value="ECO:0007669"/>
    <property type="project" value="TreeGrafter"/>
</dbReference>
<dbReference type="GO" id="GO:0005739">
    <property type="term" value="C:mitochondrion"/>
    <property type="evidence" value="ECO:0007669"/>
    <property type="project" value="InterPro"/>
</dbReference>
<reference evidence="4" key="2">
    <citation type="submission" date="2020-02" db="EMBL/GenBank/DDBJ databases">
        <title>Esox lucius (northern pike) genome, fEsoLuc1, primary haplotype.</title>
        <authorList>
            <person name="Myers G."/>
            <person name="Karagic N."/>
            <person name="Meyer A."/>
            <person name="Pippel M."/>
            <person name="Reichard M."/>
            <person name="Winkler S."/>
            <person name="Tracey A."/>
            <person name="Sims Y."/>
            <person name="Howe K."/>
            <person name="Rhie A."/>
            <person name="Formenti G."/>
            <person name="Durbin R."/>
            <person name="Fedrigo O."/>
            <person name="Jarvis E.D."/>
        </authorList>
    </citation>
    <scope>NUCLEOTIDE SEQUENCE [LARGE SCALE GENOMIC DNA]</scope>
</reference>
<dbReference type="RefSeq" id="XP_010876563.1">
    <property type="nucleotide sequence ID" value="XM_010878261.4"/>
</dbReference>